<sequence>MRTVVITGGTAGIGAGVARELLARGDRVVVVGRNPAKALPGADFVHADLSLVAAAHAAADEITAKYPRIDALVLCARFFRSRRHETTEGFEDNFALFYLSRFVLAERLADALSEADSPVIVNVAGPGAPLDVVNRHDLQFTRHYHPIDAMAQGGKLNDLHGVSFAERHPRIRYVLVHPGVTATSFAGEYDAASARQVARMKRFGKPVGEAVAPIVRALDSPPAEPLSAFVEGRRIPVDGPAFDVQTARWLHAETLRLSGVSRETPARPG</sequence>
<proteinExistence type="predicted"/>
<dbReference type="Proteomes" id="UP000274843">
    <property type="component" value="Unassembled WGS sequence"/>
</dbReference>
<dbReference type="PRINTS" id="PR00081">
    <property type="entry name" value="GDHRDH"/>
</dbReference>
<dbReference type="Pfam" id="PF00106">
    <property type="entry name" value="adh_short"/>
    <property type="match status" value="1"/>
</dbReference>
<dbReference type="InterPro" id="IPR036291">
    <property type="entry name" value="NAD(P)-bd_dom_sf"/>
</dbReference>
<reference evidence="2 3" key="1">
    <citation type="submission" date="2018-11" db="EMBL/GenBank/DDBJ databases">
        <title>Sequencing the genomes of 1000 actinobacteria strains.</title>
        <authorList>
            <person name="Klenk H.-P."/>
        </authorList>
    </citation>
    <scope>NUCLEOTIDE SEQUENCE [LARGE SCALE GENOMIC DNA]</scope>
    <source>
        <strain evidence="2 3">DSM 44348</strain>
    </source>
</reference>
<dbReference type="RefSeq" id="WP_123683653.1">
    <property type="nucleotide sequence ID" value="NZ_RKHY01000001.1"/>
</dbReference>
<evidence type="ECO:0000313" key="3">
    <source>
        <dbReference type="Proteomes" id="UP000274843"/>
    </source>
</evidence>
<protein>
    <submittedName>
        <fullName evidence="2">NAD(P)-dependent dehydrogenase (Short-subunit alcohol dehydrogenase family)</fullName>
    </submittedName>
</protein>
<dbReference type="Gene3D" id="3.40.50.720">
    <property type="entry name" value="NAD(P)-binding Rossmann-like Domain"/>
    <property type="match status" value="1"/>
</dbReference>
<dbReference type="InterPro" id="IPR002347">
    <property type="entry name" value="SDR_fam"/>
</dbReference>
<dbReference type="SUPFAM" id="SSF51735">
    <property type="entry name" value="NAD(P)-binding Rossmann-fold domains"/>
    <property type="match status" value="1"/>
</dbReference>
<dbReference type="InterPro" id="IPR052228">
    <property type="entry name" value="Sec_Metab_Biosynth_Oxidored"/>
</dbReference>
<dbReference type="GO" id="GO:0016491">
    <property type="term" value="F:oxidoreductase activity"/>
    <property type="evidence" value="ECO:0007669"/>
    <property type="project" value="UniProtKB-KW"/>
</dbReference>
<evidence type="ECO:0000256" key="1">
    <source>
        <dbReference type="ARBA" id="ARBA00023002"/>
    </source>
</evidence>
<dbReference type="PANTHER" id="PTHR47534">
    <property type="entry name" value="YALI0E05731P"/>
    <property type="match status" value="1"/>
</dbReference>
<keyword evidence="3" id="KW-1185">Reference proteome</keyword>
<comment type="caution">
    <text evidence="2">The sequence shown here is derived from an EMBL/GenBank/DDBJ whole genome shotgun (WGS) entry which is preliminary data.</text>
</comment>
<dbReference type="AlphaFoldDB" id="A0A3N2GT61"/>
<keyword evidence="1" id="KW-0560">Oxidoreductase</keyword>
<evidence type="ECO:0000313" key="2">
    <source>
        <dbReference type="EMBL" id="ROS39798.1"/>
    </source>
</evidence>
<dbReference type="EMBL" id="RKHY01000001">
    <property type="protein sequence ID" value="ROS39798.1"/>
    <property type="molecule type" value="Genomic_DNA"/>
</dbReference>
<name>A0A3N2GT61_9PSEU</name>
<organism evidence="2 3">
    <name type="scientific">Amycolatopsis thermoflava</name>
    <dbReference type="NCBI Taxonomy" id="84480"/>
    <lineage>
        <taxon>Bacteria</taxon>
        <taxon>Bacillati</taxon>
        <taxon>Actinomycetota</taxon>
        <taxon>Actinomycetes</taxon>
        <taxon>Pseudonocardiales</taxon>
        <taxon>Pseudonocardiaceae</taxon>
        <taxon>Amycolatopsis</taxon>
        <taxon>Amycolatopsis methanolica group</taxon>
    </lineage>
</organism>
<accession>A0A3N2GT61</accession>
<gene>
    <name evidence="2" type="ORF">EDD35_2112</name>
</gene>
<dbReference type="GeneID" id="301843526"/>
<dbReference type="PANTHER" id="PTHR47534:SF3">
    <property type="entry name" value="ALCOHOL DEHYDROGENASE-LIKE C-TERMINAL DOMAIN-CONTAINING PROTEIN"/>
    <property type="match status" value="1"/>
</dbReference>